<keyword evidence="1" id="KW-1133">Transmembrane helix</keyword>
<feature type="transmembrane region" description="Helical" evidence="1">
    <location>
        <begin position="220"/>
        <end position="239"/>
    </location>
</feature>
<dbReference type="Proteomes" id="UP001139450">
    <property type="component" value="Unassembled WGS sequence"/>
</dbReference>
<organism evidence="3 4">
    <name type="scientific">Mucilaginibacter straminoryzae</name>
    <dbReference type="NCBI Taxonomy" id="2932774"/>
    <lineage>
        <taxon>Bacteria</taxon>
        <taxon>Pseudomonadati</taxon>
        <taxon>Bacteroidota</taxon>
        <taxon>Sphingobacteriia</taxon>
        <taxon>Sphingobacteriales</taxon>
        <taxon>Sphingobacteriaceae</taxon>
        <taxon>Mucilaginibacter</taxon>
    </lineage>
</organism>
<evidence type="ECO:0000259" key="2">
    <source>
        <dbReference type="Pfam" id="PF01757"/>
    </source>
</evidence>
<name>A0A9X1X3F4_9SPHI</name>
<keyword evidence="4" id="KW-1185">Reference proteome</keyword>
<feature type="transmembrane region" description="Helical" evidence="1">
    <location>
        <begin position="87"/>
        <end position="105"/>
    </location>
</feature>
<feature type="transmembrane region" description="Helical" evidence="1">
    <location>
        <begin position="164"/>
        <end position="182"/>
    </location>
</feature>
<keyword evidence="3" id="KW-0012">Acyltransferase</keyword>
<keyword evidence="3" id="KW-0808">Transferase</keyword>
<proteinExistence type="predicted"/>
<dbReference type="RefSeq" id="WP_245130028.1">
    <property type="nucleotide sequence ID" value="NZ_JALJEJ010000004.1"/>
</dbReference>
<dbReference type="PANTHER" id="PTHR23028">
    <property type="entry name" value="ACETYLTRANSFERASE"/>
    <property type="match status" value="1"/>
</dbReference>
<dbReference type="GO" id="GO:0016747">
    <property type="term" value="F:acyltransferase activity, transferring groups other than amino-acyl groups"/>
    <property type="evidence" value="ECO:0007669"/>
    <property type="project" value="InterPro"/>
</dbReference>
<dbReference type="GO" id="GO:0000271">
    <property type="term" value="P:polysaccharide biosynthetic process"/>
    <property type="evidence" value="ECO:0007669"/>
    <property type="project" value="TreeGrafter"/>
</dbReference>
<feature type="transmembrane region" description="Helical" evidence="1">
    <location>
        <begin position="287"/>
        <end position="307"/>
    </location>
</feature>
<comment type="caution">
    <text evidence="3">The sequence shown here is derived from an EMBL/GenBank/DDBJ whole genome shotgun (WGS) entry which is preliminary data.</text>
</comment>
<dbReference type="AlphaFoldDB" id="A0A9X1X3F4"/>
<evidence type="ECO:0000256" key="1">
    <source>
        <dbReference type="SAM" id="Phobius"/>
    </source>
</evidence>
<feature type="transmembrane region" description="Helical" evidence="1">
    <location>
        <begin position="245"/>
        <end position="266"/>
    </location>
</feature>
<protein>
    <submittedName>
        <fullName evidence="3">Acyltransferase</fullName>
    </submittedName>
</protein>
<feature type="transmembrane region" description="Helical" evidence="1">
    <location>
        <begin position="313"/>
        <end position="333"/>
    </location>
</feature>
<feature type="transmembrane region" description="Helical" evidence="1">
    <location>
        <begin position="49"/>
        <end position="66"/>
    </location>
</feature>
<feature type="transmembrane region" description="Helical" evidence="1">
    <location>
        <begin position="188"/>
        <end position="208"/>
    </location>
</feature>
<dbReference type="EMBL" id="JALJEJ010000004">
    <property type="protein sequence ID" value="MCJ8210191.1"/>
    <property type="molecule type" value="Genomic_DNA"/>
</dbReference>
<accession>A0A9X1X3F4</accession>
<evidence type="ECO:0000313" key="4">
    <source>
        <dbReference type="Proteomes" id="UP001139450"/>
    </source>
</evidence>
<sequence>MQLKYFKELDGVRGLAALMVVVFHINQATGNNSFIERLIHKPGTIGQTGVILFFVLSGFLITRILIASKERPHYFSNFYIRRSFRIFPLYYLSLLIFLVVVPLISTGQVTNFKDSWTFWVYLQNVAMTFNWPLNGPGHFWSLAVEEHFYLIWPLVVYYCNDRSLLKVIIGIIITSIFFRILFAHLGYGTFYFTFTTMDCLAMGGFAALNYNHKWLSVKKALLIISVLLITLAASWYFLGKTKSDVVSLFKVPLTAFFYMLLILILTEKETFLNRIFNLNFLRYTGKISYGLYIFHPLCIEIAVKYFYTTSFLPTLILIFLASYGIAIASFYLYESRFLRLKDKFSS</sequence>
<feature type="domain" description="Acyltransferase 3" evidence="2">
    <location>
        <begin position="7"/>
        <end position="328"/>
    </location>
</feature>
<dbReference type="PANTHER" id="PTHR23028:SF53">
    <property type="entry name" value="ACYL_TRANSF_3 DOMAIN-CONTAINING PROTEIN"/>
    <property type="match status" value="1"/>
</dbReference>
<evidence type="ECO:0000313" key="3">
    <source>
        <dbReference type="EMBL" id="MCJ8210191.1"/>
    </source>
</evidence>
<keyword evidence="1" id="KW-0812">Transmembrane</keyword>
<reference evidence="3" key="1">
    <citation type="submission" date="2022-04" db="EMBL/GenBank/DDBJ databases">
        <title>Mucilaginibacter sp. RS28 isolated from freshwater.</title>
        <authorList>
            <person name="Ko S.-R."/>
        </authorList>
    </citation>
    <scope>NUCLEOTIDE SEQUENCE</scope>
    <source>
        <strain evidence="3">RS28</strain>
    </source>
</reference>
<dbReference type="InterPro" id="IPR050879">
    <property type="entry name" value="Acyltransferase_3"/>
</dbReference>
<dbReference type="GO" id="GO:0016020">
    <property type="term" value="C:membrane"/>
    <property type="evidence" value="ECO:0007669"/>
    <property type="project" value="TreeGrafter"/>
</dbReference>
<feature type="transmembrane region" description="Helical" evidence="1">
    <location>
        <begin position="137"/>
        <end position="157"/>
    </location>
</feature>
<dbReference type="InterPro" id="IPR002656">
    <property type="entry name" value="Acyl_transf_3_dom"/>
</dbReference>
<dbReference type="Pfam" id="PF01757">
    <property type="entry name" value="Acyl_transf_3"/>
    <property type="match status" value="1"/>
</dbReference>
<gene>
    <name evidence="3" type="ORF">MUY27_10755</name>
</gene>
<feature type="transmembrane region" description="Helical" evidence="1">
    <location>
        <begin position="12"/>
        <end position="29"/>
    </location>
</feature>
<keyword evidence="1" id="KW-0472">Membrane</keyword>